<evidence type="ECO:0000313" key="2">
    <source>
        <dbReference type="EMBL" id="ANH80764.1"/>
    </source>
</evidence>
<dbReference type="Proteomes" id="UP000077667">
    <property type="component" value="Chromosome"/>
</dbReference>
<reference evidence="2 3" key="1">
    <citation type="submission" date="2016-05" db="EMBL/GenBank/DDBJ databases">
        <title>Niabella ginsenosidivorans BS26 whole genome sequencing.</title>
        <authorList>
            <person name="Im W.T."/>
            <person name="Siddiqi M.Z."/>
        </authorList>
    </citation>
    <scope>NUCLEOTIDE SEQUENCE [LARGE SCALE GENOMIC DNA]</scope>
    <source>
        <strain evidence="2 3">BS26</strain>
    </source>
</reference>
<keyword evidence="3" id="KW-1185">Reference proteome</keyword>
<dbReference type="RefSeq" id="WP_067753811.1">
    <property type="nucleotide sequence ID" value="NZ_CP015772.1"/>
</dbReference>
<dbReference type="OrthoDB" id="677769at2"/>
<feature type="signal peptide" evidence="1">
    <location>
        <begin position="1"/>
        <end position="29"/>
    </location>
</feature>
<feature type="chain" id="PRO_5008389749" description="Lipocalin-like domain-containing protein" evidence="1">
    <location>
        <begin position="30"/>
        <end position="153"/>
    </location>
</feature>
<protein>
    <recommendedName>
        <fullName evidence="4">Lipocalin-like domain-containing protein</fullName>
    </recommendedName>
</protein>
<gene>
    <name evidence="2" type="ORF">A8C56_07020</name>
</gene>
<dbReference type="STRING" id="1176587.A8C56_07020"/>
<dbReference type="KEGG" id="nia:A8C56_07020"/>
<organism evidence="2 3">
    <name type="scientific">Niabella ginsenosidivorans</name>
    <dbReference type="NCBI Taxonomy" id="1176587"/>
    <lineage>
        <taxon>Bacteria</taxon>
        <taxon>Pseudomonadati</taxon>
        <taxon>Bacteroidota</taxon>
        <taxon>Chitinophagia</taxon>
        <taxon>Chitinophagales</taxon>
        <taxon>Chitinophagaceae</taxon>
        <taxon>Niabella</taxon>
    </lineage>
</organism>
<evidence type="ECO:0000313" key="3">
    <source>
        <dbReference type="Proteomes" id="UP000077667"/>
    </source>
</evidence>
<dbReference type="EMBL" id="CP015772">
    <property type="protein sequence ID" value="ANH80764.1"/>
    <property type="molecule type" value="Genomic_DNA"/>
</dbReference>
<dbReference type="AlphaFoldDB" id="A0A1A9I2G3"/>
<proteinExistence type="predicted"/>
<evidence type="ECO:0008006" key="4">
    <source>
        <dbReference type="Google" id="ProtNLM"/>
    </source>
</evidence>
<name>A0A1A9I2G3_9BACT</name>
<evidence type="ECO:0000256" key="1">
    <source>
        <dbReference type="SAM" id="SignalP"/>
    </source>
</evidence>
<keyword evidence="1" id="KW-0732">Signal</keyword>
<accession>A0A1A9I2G3</accession>
<sequence length="153" mass="16405">MKKVFMASVVLSFLSLTILLFQTVSCRKAAAQLDGASTKARGIYQVNGLWIGTYSVNGQPGWGNQYYSLVVKPDGTLIVDSKLGTQQHLSTGTWSLNDTTFNASFTCVYGADENVGITETITATWNSSGTLVGTWSNIPPLTGSGNITLERVN</sequence>